<name>A0A371EFS7_MUCPR</name>
<feature type="domain" description="Fe2OG dioxygenase" evidence="7">
    <location>
        <begin position="251"/>
        <end position="355"/>
    </location>
</feature>
<protein>
    <submittedName>
        <fullName evidence="8">Deacetoxyvindoline 4-hydroxylase</fullName>
    </submittedName>
</protein>
<comment type="similarity">
    <text evidence="1 5">Belongs to the iron/ascorbate-dependent oxidoreductase family.</text>
</comment>
<evidence type="ECO:0000259" key="7">
    <source>
        <dbReference type="PROSITE" id="PS51471"/>
    </source>
</evidence>
<accession>A0A371EFS7</accession>
<dbReference type="InterPro" id="IPR005123">
    <property type="entry name" value="Oxoglu/Fe-dep_dioxygenase_dom"/>
</dbReference>
<gene>
    <name evidence="8" type="primary">D4H</name>
    <name evidence="8" type="ORF">CR513_56502</name>
</gene>
<dbReference type="GO" id="GO:0046872">
    <property type="term" value="F:metal ion binding"/>
    <property type="evidence" value="ECO:0007669"/>
    <property type="project" value="UniProtKB-KW"/>
</dbReference>
<organism evidence="8 9">
    <name type="scientific">Mucuna pruriens</name>
    <name type="common">Velvet bean</name>
    <name type="synonym">Dolichos pruriens</name>
    <dbReference type="NCBI Taxonomy" id="157652"/>
    <lineage>
        <taxon>Eukaryota</taxon>
        <taxon>Viridiplantae</taxon>
        <taxon>Streptophyta</taxon>
        <taxon>Embryophyta</taxon>
        <taxon>Tracheophyta</taxon>
        <taxon>Spermatophyta</taxon>
        <taxon>Magnoliopsida</taxon>
        <taxon>eudicotyledons</taxon>
        <taxon>Gunneridae</taxon>
        <taxon>Pentapetalae</taxon>
        <taxon>rosids</taxon>
        <taxon>fabids</taxon>
        <taxon>Fabales</taxon>
        <taxon>Fabaceae</taxon>
        <taxon>Papilionoideae</taxon>
        <taxon>50 kb inversion clade</taxon>
        <taxon>NPAAA clade</taxon>
        <taxon>indigoferoid/millettioid clade</taxon>
        <taxon>Phaseoleae</taxon>
        <taxon>Mucuna</taxon>
    </lineage>
</organism>
<comment type="caution">
    <text evidence="8">The sequence shown here is derived from an EMBL/GenBank/DDBJ whole genome shotgun (WGS) entry which is preliminary data.</text>
</comment>
<dbReference type="Proteomes" id="UP000257109">
    <property type="component" value="Unassembled WGS sequence"/>
</dbReference>
<sequence>MKLGTLLFELLSEALGLNSTYLSDIDCDLGGASKFFMKTRGLILSQMTNSRVLNTVLANTVGPRVSLASLFSTVFHPTSRTYGPIKEILSEENPAKYKNFQFQNFQPTTEQNSERAKDLKAFDDTKLGVRRLVDAGITNIPRIFYHPPHNFKRASDLGHKDYPFPVIDFASIHEERKRFQLLGRTLSSATLLLMPLNQNTCHLYAVEYLLASFVCREILLDYSNQVMKLGTLLFELLSSWFEFNLVDMVAMWNYLLFGHYYPSCPEPELTLGTIKHADIDFITVLLQDHIVGLQVLHQDTWIDVTPVPGALVVNIGGFLHLISNDKFKSAQHRVLANTEEFTSHYRTKCMNGTSPLLHFKI</sequence>
<feature type="signal peptide" evidence="6">
    <location>
        <begin position="1"/>
        <end position="16"/>
    </location>
</feature>
<evidence type="ECO:0000313" key="9">
    <source>
        <dbReference type="Proteomes" id="UP000257109"/>
    </source>
</evidence>
<evidence type="ECO:0000256" key="4">
    <source>
        <dbReference type="ARBA" id="ARBA00023004"/>
    </source>
</evidence>
<evidence type="ECO:0000256" key="3">
    <source>
        <dbReference type="ARBA" id="ARBA00023002"/>
    </source>
</evidence>
<keyword evidence="2 5" id="KW-0479">Metal-binding</keyword>
<keyword evidence="6" id="KW-0732">Signal</keyword>
<dbReference type="PANTHER" id="PTHR10209">
    <property type="entry name" value="OXIDOREDUCTASE, 2OG-FE II OXYGENASE FAMILY PROTEIN"/>
    <property type="match status" value="1"/>
</dbReference>
<reference evidence="8" key="1">
    <citation type="submission" date="2018-05" db="EMBL/GenBank/DDBJ databases">
        <title>Draft genome of Mucuna pruriens seed.</title>
        <authorList>
            <person name="Nnadi N.E."/>
            <person name="Vos R."/>
            <person name="Hasami M.H."/>
            <person name="Devisetty U.K."/>
            <person name="Aguiy J.C."/>
        </authorList>
    </citation>
    <scope>NUCLEOTIDE SEQUENCE [LARGE SCALE GENOMIC DNA]</scope>
    <source>
        <strain evidence="8">JCA_2017</strain>
    </source>
</reference>
<dbReference type="EMBL" id="QJKJ01014171">
    <property type="protein sequence ID" value="RDX64887.1"/>
    <property type="molecule type" value="Genomic_DNA"/>
</dbReference>
<evidence type="ECO:0000313" key="8">
    <source>
        <dbReference type="EMBL" id="RDX64887.1"/>
    </source>
</evidence>
<dbReference type="PANTHER" id="PTHR10209:SF871">
    <property type="entry name" value="AMINOCYCLOPROPANECARBOXYLATE OXIDASE"/>
    <property type="match status" value="1"/>
</dbReference>
<dbReference type="OrthoDB" id="288590at2759"/>
<dbReference type="SUPFAM" id="SSF51197">
    <property type="entry name" value="Clavaminate synthase-like"/>
    <property type="match status" value="2"/>
</dbReference>
<evidence type="ECO:0000256" key="5">
    <source>
        <dbReference type="RuleBase" id="RU003682"/>
    </source>
</evidence>
<dbReference type="AlphaFoldDB" id="A0A371EFS7"/>
<feature type="chain" id="PRO_5016778096" evidence="6">
    <location>
        <begin position="17"/>
        <end position="361"/>
    </location>
</feature>
<dbReference type="GO" id="GO:0051213">
    <property type="term" value="F:dioxygenase activity"/>
    <property type="evidence" value="ECO:0007669"/>
    <property type="project" value="UniProtKB-ARBA"/>
</dbReference>
<dbReference type="PROSITE" id="PS51471">
    <property type="entry name" value="FE2OG_OXY"/>
    <property type="match status" value="1"/>
</dbReference>
<feature type="non-terminal residue" evidence="8">
    <location>
        <position position="361"/>
    </location>
</feature>
<keyword evidence="4 5" id="KW-0408">Iron</keyword>
<dbReference type="STRING" id="157652.A0A371EFS7"/>
<proteinExistence type="inferred from homology"/>
<dbReference type="InterPro" id="IPR027443">
    <property type="entry name" value="IPNS-like_sf"/>
</dbReference>
<keyword evidence="9" id="KW-1185">Reference proteome</keyword>
<evidence type="ECO:0000256" key="1">
    <source>
        <dbReference type="ARBA" id="ARBA00008056"/>
    </source>
</evidence>
<dbReference type="Pfam" id="PF03171">
    <property type="entry name" value="2OG-FeII_Oxy"/>
    <property type="match status" value="1"/>
</dbReference>
<evidence type="ECO:0000256" key="2">
    <source>
        <dbReference type="ARBA" id="ARBA00022723"/>
    </source>
</evidence>
<evidence type="ECO:0000256" key="6">
    <source>
        <dbReference type="SAM" id="SignalP"/>
    </source>
</evidence>
<dbReference type="Gene3D" id="2.60.120.330">
    <property type="entry name" value="B-lactam Antibiotic, Isopenicillin N Synthase, Chain"/>
    <property type="match status" value="1"/>
</dbReference>
<dbReference type="InterPro" id="IPR044861">
    <property type="entry name" value="IPNS-like_FE2OG_OXY"/>
</dbReference>
<keyword evidence="3 5" id="KW-0560">Oxidoreductase</keyword>